<dbReference type="Pfam" id="PF08609">
    <property type="entry name" value="Fes1"/>
    <property type="match status" value="1"/>
</dbReference>
<evidence type="ECO:0000313" key="3">
    <source>
        <dbReference type="Proteomes" id="UP000824890"/>
    </source>
</evidence>
<reference evidence="2 3" key="1">
    <citation type="submission" date="2021-05" db="EMBL/GenBank/DDBJ databases">
        <title>Genome Assembly of Synthetic Allotetraploid Brassica napus Reveals Homoeologous Exchanges between Subgenomes.</title>
        <authorList>
            <person name="Davis J.T."/>
        </authorList>
    </citation>
    <scope>NUCLEOTIDE SEQUENCE [LARGE SCALE GENOMIC DNA]</scope>
    <source>
        <strain evidence="3">cv. Da-Ae</strain>
        <tissue evidence="2">Seedling</tissue>
    </source>
</reference>
<feature type="domain" description="Nucleotide exchange factor Fes1" evidence="1">
    <location>
        <begin position="9"/>
        <end position="95"/>
    </location>
</feature>
<dbReference type="InterPro" id="IPR011989">
    <property type="entry name" value="ARM-like"/>
</dbReference>
<dbReference type="PANTHER" id="PTHR19316">
    <property type="entry name" value="PROTEIN FOLDING REGULATOR"/>
    <property type="match status" value="1"/>
</dbReference>
<name>A0ABQ7YCV8_BRANA</name>
<evidence type="ECO:0000259" key="1">
    <source>
        <dbReference type="Pfam" id="PF08609"/>
    </source>
</evidence>
<proteinExistence type="predicted"/>
<dbReference type="Proteomes" id="UP000824890">
    <property type="component" value="Unassembled WGS sequence"/>
</dbReference>
<dbReference type="PANTHER" id="PTHR19316:SF31">
    <property type="entry name" value="FES1B"/>
    <property type="match status" value="1"/>
</dbReference>
<dbReference type="InterPro" id="IPR013918">
    <property type="entry name" value="Nucleotide_exch_fac_Fes1"/>
</dbReference>
<gene>
    <name evidence="2" type="ORF">HID58_082156</name>
</gene>
<sequence>MANNGPSWDGLLKWSLSHSDGASPSRPLSEEDRQWFMEAMQGHTIDSISRMKQISQIMKMPEHLLDSQGVTTDDLEGMLDELQEHVESIDLANDLHSIGGLVPLLSYLKNSNAKIRAKAADVLTTVVQNNPRSQQLVMEANGFEPLLTNFITDPDIRLLSVTTNKGLQLSV</sequence>
<keyword evidence="3" id="KW-1185">Reference proteome</keyword>
<dbReference type="EMBL" id="JAGKQM010000018">
    <property type="protein sequence ID" value="KAH0864945.1"/>
    <property type="molecule type" value="Genomic_DNA"/>
</dbReference>
<accession>A0ABQ7YCV8</accession>
<evidence type="ECO:0000313" key="2">
    <source>
        <dbReference type="EMBL" id="KAH0864945.1"/>
    </source>
</evidence>
<dbReference type="SUPFAM" id="SSF48371">
    <property type="entry name" value="ARM repeat"/>
    <property type="match status" value="1"/>
</dbReference>
<protein>
    <recommendedName>
        <fullName evidence="1">Nucleotide exchange factor Fes1 domain-containing protein</fullName>
    </recommendedName>
</protein>
<organism evidence="2 3">
    <name type="scientific">Brassica napus</name>
    <name type="common">Rape</name>
    <dbReference type="NCBI Taxonomy" id="3708"/>
    <lineage>
        <taxon>Eukaryota</taxon>
        <taxon>Viridiplantae</taxon>
        <taxon>Streptophyta</taxon>
        <taxon>Embryophyta</taxon>
        <taxon>Tracheophyta</taxon>
        <taxon>Spermatophyta</taxon>
        <taxon>Magnoliopsida</taxon>
        <taxon>eudicotyledons</taxon>
        <taxon>Gunneridae</taxon>
        <taxon>Pentapetalae</taxon>
        <taxon>rosids</taxon>
        <taxon>malvids</taxon>
        <taxon>Brassicales</taxon>
        <taxon>Brassicaceae</taxon>
        <taxon>Brassiceae</taxon>
        <taxon>Brassica</taxon>
    </lineage>
</organism>
<dbReference type="InterPro" id="IPR016024">
    <property type="entry name" value="ARM-type_fold"/>
</dbReference>
<dbReference type="InterPro" id="IPR050693">
    <property type="entry name" value="Hsp70_NEF-Inhibitors"/>
</dbReference>
<dbReference type="Gene3D" id="1.25.10.10">
    <property type="entry name" value="Leucine-rich Repeat Variant"/>
    <property type="match status" value="1"/>
</dbReference>
<comment type="caution">
    <text evidence="2">The sequence shown here is derived from an EMBL/GenBank/DDBJ whole genome shotgun (WGS) entry which is preliminary data.</text>
</comment>